<dbReference type="PROSITE" id="PS50893">
    <property type="entry name" value="ABC_TRANSPORTER_2"/>
    <property type="match status" value="1"/>
</dbReference>
<accession>A0A3N0EBT0</accession>
<reference evidence="5 6" key="1">
    <citation type="submission" date="2018-11" db="EMBL/GenBank/DDBJ databases">
        <title>The genome draft of YIM 96095.</title>
        <authorList>
            <person name="Tang S.-K."/>
            <person name="Chunyu W.-X."/>
            <person name="Feng Y.-Z."/>
        </authorList>
    </citation>
    <scope>NUCLEOTIDE SEQUENCE [LARGE SCALE GENOMIC DNA]</scope>
    <source>
        <strain evidence="5 6">YIM 96095</strain>
    </source>
</reference>
<evidence type="ECO:0000256" key="2">
    <source>
        <dbReference type="ARBA" id="ARBA00022741"/>
    </source>
</evidence>
<dbReference type="GO" id="GO:0016887">
    <property type="term" value="F:ATP hydrolysis activity"/>
    <property type="evidence" value="ECO:0007669"/>
    <property type="project" value="InterPro"/>
</dbReference>
<dbReference type="CDD" id="cd03214">
    <property type="entry name" value="ABC_Iron-Siderophores_B12_Hemin"/>
    <property type="match status" value="1"/>
</dbReference>
<dbReference type="AlphaFoldDB" id="A0A3N0EBT0"/>
<dbReference type="OrthoDB" id="3475572at2"/>
<dbReference type="Gene3D" id="3.40.50.300">
    <property type="entry name" value="P-loop containing nucleotide triphosphate hydrolases"/>
    <property type="match status" value="1"/>
</dbReference>
<keyword evidence="3 5" id="KW-0067">ATP-binding</keyword>
<comment type="caution">
    <text evidence="5">The sequence shown here is derived from an EMBL/GenBank/DDBJ whole genome shotgun (WGS) entry which is preliminary data.</text>
</comment>
<dbReference type="RefSeq" id="WP_123200946.1">
    <property type="nucleotide sequence ID" value="NZ_RJMB01000007.1"/>
</dbReference>
<dbReference type="InterPro" id="IPR003593">
    <property type="entry name" value="AAA+_ATPase"/>
</dbReference>
<keyword evidence="6" id="KW-1185">Reference proteome</keyword>
<dbReference type="Pfam" id="PF00005">
    <property type="entry name" value="ABC_tran"/>
    <property type="match status" value="1"/>
</dbReference>
<evidence type="ECO:0000313" key="5">
    <source>
        <dbReference type="EMBL" id="RNL85291.1"/>
    </source>
</evidence>
<gene>
    <name evidence="5" type="ORF">EFW17_09415</name>
</gene>
<organism evidence="5 6">
    <name type="scientific">Halostreptopolyspora alba</name>
    <dbReference type="NCBI Taxonomy" id="2487137"/>
    <lineage>
        <taxon>Bacteria</taxon>
        <taxon>Bacillati</taxon>
        <taxon>Actinomycetota</taxon>
        <taxon>Actinomycetes</taxon>
        <taxon>Streptosporangiales</taxon>
        <taxon>Nocardiopsidaceae</taxon>
        <taxon>Halostreptopolyspora</taxon>
    </lineage>
</organism>
<dbReference type="InterPro" id="IPR027417">
    <property type="entry name" value="P-loop_NTPase"/>
</dbReference>
<evidence type="ECO:0000259" key="4">
    <source>
        <dbReference type="PROSITE" id="PS50893"/>
    </source>
</evidence>
<dbReference type="Proteomes" id="UP000269198">
    <property type="component" value="Unassembled WGS sequence"/>
</dbReference>
<proteinExistence type="predicted"/>
<dbReference type="SMART" id="SM00382">
    <property type="entry name" value="AAA"/>
    <property type="match status" value="1"/>
</dbReference>
<dbReference type="EMBL" id="RJMB01000007">
    <property type="protein sequence ID" value="RNL85291.1"/>
    <property type="molecule type" value="Genomic_DNA"/>
</dbReference>
<dbReference type="FunFam" id="3.40.50.300:FF:000134">
    <property type="entry name" value="Iron-enterobactin ABC transporter ATP-binding protein"/>
    <property type="match status" value="1"/>
</dbReference>
<keyword evidence="2" id="KW-0547">Nucleotide-binding</keyword>
<sequence length="258" mass="27352">MSLCAQDVSWRAGGRLVVDGVSLTAEPGSTVGLLGPNGSGKSSLLRLLSGIRATTSGVVTLDGALLTDLGRRDTARRVAVVEQHATTEADLSVADVVELGRIPHRRGWAGPTASDAGVVREALERVDMADRARQSWQTLSGGERQRAQIARALAQEPRELLLDEPTNHLDIRNQLDLLELVVQLPVTTVMALHDLNLASMYCDTLVVLAAGRAVAAGPPEEVITESLIAEVYGVRSSIDPNGPRGRPAVRFLPGPPEG</sequence>
<dbReference type="PANTHER" id="PTHR42794">
    <property type="entry name" value="HEMIN IMPORT ATP-BINDING PROTEIN HMUV"/>
    <property type="match status" value="1"/>
</dbReference>
<dbReference type="GO" id="GO:0005524">
    <property type="term" value="F:ATP binding"/>
    <property type="evidence" value="ECO:0007669"/>
    <property type="project" value="UniProtKB-KW"/>
</dbReference>
<evidence type="ECO:0000313" key="6">
    <source>
        <dbReference type="Proteomes" id="UP000269198"/>
    </source>
</evidence>
<name>A0A3N0EBT0_9ACTN</name>
<dbReference type="InterPro" id="IPR003439">
    <property type="entry name" value="ABC_transporter-like_ATP-bd"/>
</dbReference>
<dbReference type="PROSITE" id="PS00211">
    <property type="entry name" value="ABC_TRANSPORTER_1"/>
    <property type="match status" value="1"/>
</dbReference>
<feature type="domain" description="ABC transporter" evidence="4">
    <location>
        <begin position="3"/>
        <end position="235"/>
    </location>
</feature>
<keyword evidence="1" id="KW-0813">Transport</keyword>
<protein>
    <submittedName>
        <fullName evidence="5">ABC transporter ATP-binding protein</fullName>
    </submittedName>
</protein>
<dbReference type="SUPFAM" id="SSF52540">
    <property type="entry name" value="P-loop containing nucleoside triphosphate hydrolases"/>
    <property type="match status" value="1"/>
</dbReference>
<evidence type="ECO:0000256" key="1">
    <source>
        <dbReference type="ARBA" id="ARBA00022448"/>
    </source>
</evidence>
<dbReference type="InterPro" id="IPR017871">
    <property type="entry name" value="ABC_transporter-like_CS"/>
</dbReference>
<dbReference type="PANTHER" id="PTHR42794:SF2">
    <property type="entry name" value="ABC TRANSPORTER ATP-BINDING PROTEIN"/>
    <property type="match status" value="1"/>
</dbReference>
<evidence type="ECO:0000256" key="3">
    <source>
        <dbReference type="ARBA" id="ARBA00022840"/>
    </source>
</evidence>